<evidence type="ECO:0000313" key="9">
    <source>
        <dbReference type="Proteomes" id="UP000504629"/>
    </source>
</evidence>
<feature type="domain" description="FGFR1 oncogene partner (FOP) N-terminal dimerisation" evidence="8">
    <location>
        <begin position="60"/>
        <end position="121"/>
    </location>
</feature>
<keyword evidence="7" id="KW-0966">Cell projection</keyword>
<organism evidence="9 10">
    <name type="scientific">Bombyx mandarina</name>
    <name type="common">Wild silk moth</name>
    <name type="synonym">Wild silkworm</name>
    <dbReference type="NCBI Taxonomy" id="7092"/>
    <lineage>
        <taxon>Eukaryota</taxon>
        <taxon>Metazoa</taxon>
        <taxon>Ecdysozoa</taxon>
        <taxon>Arthropoda</taxon>
        <taxon>Hexapoda</taxon>
        <taxon>Insecta</taxon>
        <taxon>Pterygota</taxon>
        <taxon>Neoptera</taxon>
        <taxon>Endopterygota</taxon>
        <taxon>Lepidoptera</taxon>
        <taxon>Glossata</taxon>
        <taxon>Ditrysia</taxon>
        <taxon>Bombycoidea</taxon>
        <taxon>Bombycidae</taxon>
        <taxon>Bombycinae</taxon>
        <taxon>Bombyx</taxon>
    </lineage>
</organism>
<keyword evidence="9" id="KW-1185">Reference proteome</keyword>
<reference evidence="10" key="1">
    <citation type="submission" date="2025-08" db="UniProtKB">
        <authorList>
            <consortium name="RefSeq"/>
        </authorList>
    </citation>
    <scope>IDENTIFICATION</scope>
    <source>
        <tissue evidence="10">Silk gland</tissue>
    </source>
</reference>
<dbReference type="GO" id="GO:0060271">
    <property type="term" value="P:cilium assembly"/>
    <property type="evidence" value="ECO:0007669"/>
    <property type="project" value="TreeGrafter"/>
</dbReference>
<protein>
    <submittedName>
        <fullName evidence="10">LisH domain-containing protein FOPNL-like</fullName>
    </submittedName>
</protein>
<keyword evidence="6" id="KW-0206">Cytoskeleton</keyword>
<dbReference type="SMART" id="SM00667">
    <property type="entry name" value="LisH"/>
    <property type="match status" value="1"/>
</dbReference>
<sequence length="138" mass="15761">MNENKSFSEKEMLIVIKELLKRDGYLNKLSAEVRAKVTELLQERQNSTQKNPPPVPNEEVSLINHLVLEYLEWNGYLYTAAVMASEANTVEKRTRADLCAEVGVKDDEKSSTLPLLSNVVTAYTDRIKRKINKCKKAY</sequence>
<comment type="subcellular location">
    <subcellularLocation>
        <location evidence="1">Cytoplasm</location>
        <location evidence="1">Cytoskeleton</location>
        <location evidence="1">Cilium basal body</location>
    </subcellularLocation>
    <subcellularLocation>
        <location evidence="2">Cytoplasm</location>
        <location evidence="2">Cytoskeleton</location>
        <location evidence="2">Microtubule organizing center</location>
        <location evidence="2">Centrosome</location>
    </subcellularLocation>
</comment>
<dbReference type="AlphaFoldDB" id="A0A6J2KN35"/>
<dbReference type="PANTHER" id="PTHR15431:SF19">
    <property type="entry name" value="CENTROSOMAL PROTEIN 20-RELATED"/>
    <property type="match status" value="1"/>
</dbReference>
<dbReference type="Gene3D" id="1.20.960.40">
    <property type="match status" value="1"/>
</dbReference>
<evidence type="ECO:0000256" key="6">
    <source>
        <dbReference type="ARBA" id="ARBA00023212"/>
    </source>
</evidence>
<dbReference type="Pfam" id="PF09398">
    <property type="entry name" value="FOP_dimer"/>
    <property type="match status" value="1"/>
</dbReference>
<evidence type="ECO:0000256" key="2">
    <source>
        <dbReference type="ARBA" id="ARBA00004300"/>
    </source>
</evidence>
<dbReference type="RefSeq" id="XP_028043726.1">
    <property type="nucleotide sequence ID" value="XM_028187925.1"/>
</dbReference>
<dbReference type="PANTHER" id="PTHR15431">
    <property type="entry name" value="FGFR1 ONCOGENE PARTNER/LISH DOMAIN-CONTAINING PROTEIN"/>
    <property type="match status" value="1"/>
</dbReference>
<dbReference type="PROSITE" id="PS50896">
    <property type="entry name" value="LISH"/>
    <property type="match status" value="1"/>
</dbReference>
<dbReference type="GO" id="GO:0031514">
    <property type="term" value="C:motile cilium"/>
    <property type="evidence" value="ECO:0007669"/>
    <property type="project" value="TreeGrafter"/>
</dbReference>
<evidence type="ECO:0000256" key="3">
    <source>
        <dbReference type="ARBA" id="ARBA00005385"/>
    </source>
</evidence>
<dbReference type="Proteomes" id="UP000504629">
    <property type="component" value="Unplaced"/>
</dbReference>
<evidence type="ECO:0000256" key="4">
    <source>
        <dbReference type="ARBA" id="ARBA00022490"/>
    </source>
</evidence>
<dbReference type="InterPro" id="IPR018993">
    <property type="entry name" value="FOP_dimerisation-dom_N"/>
</dbReference>
<dbReference type="GO" id="GO:0034453">
    <property type="term" value="P:microtubule anchoring"/>
    <property type="evidence" value="ECO:0007669"/>
    <property type="project" value="InterPro"/>
</dbReference>
<evidence type="ECO:0000256" key="5">
    <source>
        <dbReference type="ARBA" id="ARBA00022794"/>
    </source>
</evidence>
<evidence type="ECO:0000313" key="10">
    <source>
        <dbReference type="RefSeq" id="XP_028043726.1"/>
    </source>
</evidence>
<proteinExistence type="inferred from homology"/>
<dbReference type="OrthoDB" id="5970631at2759"/>
<dbReference type="GO" id="GO:0036064">
    <property type="term" value="C:ciliary basal body"/>
    <property type="evidence" value="ECO:0007669"/>
    <property type="project" value="TreeGrafter"/>
</dbReference>
<keyword evidence="5" id="KW-0970">Cilium biogenesis/degradation</keyword>
<accession>A0A6J2KN35</accession>
<dbReference type="GO" id="GO:0005813">
    <property type="term" value="C:centrosome"/>
    <property type="evidence" value="ECO:0007669"/>
    <property type="project" value="UniProtKB-SubCell"/>
</dbReference>
<evidence type="ECO:0000256" key="7">
    <source>
        <dbReference type="ARBA" id="ARBA00023273"/>
    </source>
</evidence>
<evidence type="ECO:0000259" key="8">
    <source>
        <dbReference type="Pfam" id="PF09398"/>
    </source>
</evidence>
<comment type="similarity">
    <text evidence="3">Belongs to the CEP43 family.</text>
</comment>
<evidence type="ECO:0000256" key="1">
    <source>
        <dbReference type="ARBA" id="ARBA00004120"/>
    </source>
</evidence>
<name>A0A6J2KN35_BOMMA</name>
<dbReference type="GeneID" id="114253164"/>
<gene>
    <name evidence="10" type="primary">LOC114253164</name>
</gene>
<dbReference type="KEGG" id="bman:114253164"/>
<keyword evidence="4" id="KW-0963">Cytoplasm</keyword>
<dbReference type="InterPro" id="IPR006594">
    <property type="entry name" value="LisH"/>
</dbReference>